<feature type="region of interest" description="Disordered" evidence="1">
    <location>
        <begin position="1"/>
        <end position="34"/>
    </location>
</feature>
<name>A0AAV1E9N1_OLDCO</name>
<organism evidence="2 3">
    <name type="scientific">Oldenlandia corymbosa var. corymbosa</name>
    <dbReference type="NCBI Taxonomy" id="529605"/>
    <lineage>
        <taxon>Eukaryota</taxon>
        <taxon>Viridiplantae</taxon>
        <taxon>Streptophyta</taxon>
        <taxon>Embryophyta</taxon>
        <taxon>Tracheophyta</taxon>
        <taxon>Spermatophyta</taxon>
        <taxon>Magnoliopsida</taxon>
        <taxon>eudicotyledons</taxon>
        <taxon>Gunneridae</taxon>
        <taxon>Pentapetalae</taxon>
        <taxon>asterids</taxon>
        <taxon>lamiids</taxon>
        <taxon>Gentianales</taxon>
        <taxon>Rubiaceae</taxon>
        <taxon>Rubioideae</taxon>
        <taxon>Spermacoceae</taxon>
        <taxon>Hedyotis-Oldenlandia complex</taxon>
        <taxon>Oldenlandia</taxon>
    </lineage>
</organism>
<gene>
    <name evidence="2" type="ORF">OLC1_LOCUS22714</name>
</gene>
<evidence type="ECO:0000313" key="2">
    <source>
        <dbReference type="EMBL" id="CAI9116413.1"/>
    </source>
</evidence>
<evidence type="ECO:0000256" key="1">
    <source>
        <dbReference type="SAM" id="MobiDB-lite"/>
    </source>
</evidence>
<proteinExistence type="predicted"/>
<reference evidence="2" key="1">
    <citation type="submission" date="2023-03" db="EMBL/GenBank/DDBJ databases">
        <authorList>
            <person name="Julca I."/>
        </authorList>
    </citation>
    <scope>NUCLEOTIDE SEQUENCE</scope>
</reference>
<feature type="compositionally biased region" description="Basic and acidic residues" evidence="1">
    <location>
        <begin position="1"/>
        <end position="10"/>
    </location>
</feature>
<keyword evidence="3" id="KW-1185">Reference proteome</keyword>
<dbReference type="Proteomes" id="UP001161247">
    <property type="component" value="Chromosome 8"/>
</dbReference>
<evidence type="ECO:0000313" key="3">
    <source>
        <dbReference type="Proteomes" id="UP001161247"/>
    </source>
</evidence>
<accession>A0AAV1E9N1</accession>
<dbReference type="AlphaFoldDB" id="A0AAV1E9N1"/>
<dbReference type="EMBL" id="OX459125">
    <property type="protein sequence ID" value="CAI9116413.1"/>
    <property type="molecule type" value="Genomic_DNA"/>
</dbReference>
<protein>
    <submittedName>
        <fullName evidence="2">OLC1v1017549C1</fullName>
    </submittedName>
</protein>
<sequence length="100" mass="11239">MTSDEQRKSGEIVSSLAKKQKIGEEASEEEKDTLAEQLETERLLKKKQELVAASINLECQIKDVDEEGRKLLIQAFSEIPKLINNPLQIGIKNMDRSGRG</sequence>